<feature type="region of interest" description="Disordered" evidence="1">
    <location>
        <begin position="278"/>
        <end position="299"/>
    </location>
</feature>
<protein>
    <submittedName>
        <fullName evidence="3">F-box domain-containing protein</fullName>
    </submittedName>
</protein>
<reference evidence="2" key="1">
    <citation type="journal article" date="2013" name="Genetics">
        <title>The draft genome and transcriptome of Panagrellus redivivus are shaped by the harsh demands of a free-living lifestyle.</title>
        <authorList>
            <person name="Srinivasan J."/>
            <person name="Dillman A.R."/>
            <person name="Macchietto M.G."/>
            <person name="Heikkinen L."/>
            <person name="Lakso M."/>
            <person name="Fracchia K.M."/>
            <person name="Antoshechkin I."/>
            <person name="Mortazavi A."/>
            <person name="Wong G."/>
            <person name="Sternberg P.W."/>
        </authorList>
    </citation>
    <scope>NUCLEOTIDE SEQUENCE [LARGE SCALE GENOMIC DNA]</scope>
    <source>
        <strain evidence="2">MT8872</strain>
    </source>
</reference>
<dbReference type="Proteomes" id="UP000492821">
    <property type="component" value="Unassembled WGS sequence"/>
</dbReference>
<sequence length="312" mass="36055">MTWNRLNFHRPLTSQFFAPASAPPPLSSIVHPKLDFIRLPCQSLPARVLNHRPTSTSPTMLEHLDIRNVTTTNYQFFRRLIENMSVETLRRAHQSNTEIQRYSSFRGDFVEVLKVEVGPEDEDGYITYSNLINRPLKMTPMNHLSIRFGPHTDSKAVLARMDSRIYPNLCIHGHYNWRQVLDLLHPKLDSVNLYDTLELPNDDVPDFFTALFGYLIPLVIMHNDNCNHEWVFRSLHVGLKLKKAMSFNVKESVYWALYFTGTDGVTLELRILDTALGEDSDDENGDDENDDDNDGDLPIDYDAADFVKLRTW</sequence>
<proteinExistence type="predicted"/>
<keyword evidence="2" id="KW-1185">Reference proteome</keyword>
<evidence type="ECO:0000313" key="2">
    <source>
        <dbReference type="Proteomes" id="UP000492821"/>
    </source>
</evidence>
<dbReference type="WBParaSite" id="Pan_g10436.t1">
    <property type="protein sequence ID" value="Pan_g10436.t1"/>
    <property type="gene ID" value="Pan_g10436"/>
</dbReference>
<name>A0A7E4ZPY3_PANRE</name>
<accession>A0A7E4ZPY3</accession>
<evidence type="ECO:0000256" key="1">
    <source>
        <dbReference type="SAM" id="MobiDB-lite"/>
    </source>
</evidence>
<evidence type="ECO:0000313" key="3">
    <source>
        <dbReference type="WBParaSite" id="Pan_g10436.t1"/>
    </source>
</evidence>
<organism evidence="2 3">
    <name type="scientific">Panagrellus redivivus</name>
    <name type="common">Microworm</name>
    <dbReference type="NCBI Taxonomy" id="6233"/>
    <lineage>
        <taxon>Eukaryota</taxon>
        <taxon>Metazoa</taxon>
        <taxon>Ecdysozoa</taxon>
        <taxon>Nematoda</taxon>
        <taxon>Chromadorea</taxon>
        <taxon>Rhabditida</taxon>
        <taxon>Tylenchina</taxon>
        <taxon>Panagrolaimomorpha</taxon>
        <taxon>Panagrolaimoidea</taxon>
        <taxon>Panagrolaimidae</taxon>
        <taxon>Panagrellus</taxon>
    </lineage>
</organism>
<dbReference type="AlphaFoldDB" id="A0A7E4ZPY3"/>
<reference evidence="3" key="2">
    <citation type="submission" date="2020-10" db="UniProtKB">
        <authorList>
            <consortium name="WormBaseParasite"/>
        </authorList>
    </citation>
    <scope>IDENTIFICATION</scope>
</reference>